<dbReference type="GO" id="GO:0005886">
    <property type="term" value="C:plasma membrane"/>
    <property type="evidence" value="ECO:0007669"/>
    <property type="project" value="UniProtKB-SubCell"/>
</dbReference>
<dbReference type="InterPro" id="IPR014268">
    <property type="entry name" value="GtfB"/>
</dbReference>
<dbReference type="GO" id="GO:0017122">
    <property type="term" value="C:protein N-acetylglucosaminyltransferase complex"/>
    <property type="evidence" value="ECO:0007669"/>
    <property type="project" value="UniProtKB-UniRule"/>
</dbReference>
<comment type="caution">
    <text evidence="5">The sequence shown here is derived from an EMBL/GenBank/DDBJ whole genome shotgun (WGS) entry which is preliminary data.</text>
</comment>
<reference evidence="5 6" key="1">
    <citation type="journal article" date="2015" name="Genome Announc.">
        <title>Expanding the biotechnology potential of lactobacilli through comparative genomics of 213 strains and associated genera.</title>
        <authorList>
            <person name="Sun Z."/>
            <person name="Harris H.M."/>
            <person name="McCann A."/>
            <person name="Guo C."/>
            <person name="Argimon S."/>
            <person name="Zhang W."/>
            <person name="Yang X."/>
            <person name="Jeffery I.B."/>
            <person name="Cooney J.C."/>
            <person name="Kagawa T.F."/>
            <person name="Liu W."/>
            <person name="Song Y."/>
            <person name="Salvetti E."/>
            <person name="Wrobel A."/>
            <person name="Rasinkangas P."/>
            <person name="Parkhill J."/>
            <person name="Rea M.C."/>
            <person name="O'Sullivan O."/>
            <person name="Ritari J."/>
            <person name="Douillard F.P."/>
            <person name="Paul Ross R."/>
            <person name="Yang R."/>
            <person name="Briner A.E."/>
            <person name="Felis G.E."/>
            <person name="de Vos W.M."/>
            <person name="Barrangou R."/>
            <person name="Klaenhammer T.R."/>
            <person name="Caufield P.W."/>
            <person name="Cui Y."/>
            <person name="Zhang H."/>
            <person name="O'Toole P.W."/>
        </authorList>
    </citation>
    <scope>NUCLEOTIDE SEQUENCE [LARGE SCALE GENOMIC DNA]</scope>
    <source>
        <strain evidence="5 6">DSM 18933</strain>
    </source>
</reference>
<keyword evidence="2 4" id="KW-1003">Cell membrane</keyword>
<accession>A0A0R1WNZ4</accession>
<name>A0A0R1WNZ4_9LACO</name>
<dbReference type="EMBL" id="AZGD01000037">
    <property type="protein sequence ID" value="KRM19607.1"/>
    <property type="molecule type" value="Genomic_DNA"/>
</dbReference>
<dbReference type="Proteomes" id="UP000051054">
    <property type="component" value="Unassembled WGS sequence"/>
</dbReference>
<organism evidence="5 6">
    <name type="scientific">Ligilactobacillus hayakitensis DSM 18933 = JCM 14209</name>
    <dbReference type="NCBI Taxonomy" id="1423755"/>
    <lineage>
        <taxon>Bacteria</taxon>
        <taxon>Bacillati</taxon>
        <taxon>Bacillota</taxon>
        <taxon>Bacilli</taxon>
        <taxon>Lactobacillales</taxon>
        <taxon>Lactobacillaceae</taxon>
        <taxon>Ligilactobacillus</taxon>
    </lineage>
</organism>
<comment type="subunit">
    <text evidence="4">Forms a heterotetramer with 2 subunits each of GtfA and GtfB. Part of the accessory SecA2/SecY2 protein translocation apparatus.</text>
</comment>
<keyword evidence="6" id="KW-1185">Reference proteome</keyword>
<evidence type="ECO:0000313" key="5">
    <source>
        <dbReference type="EMBL" id="KRM19607.1"/>
    </source>
</evidence>
<comment type="pathway">
    <text evidence="1 4">Protein modification; protein glycosylation.</text>
</comment>
<dbReference type="STRING" id="1423755.FC40_GL001455"/>
<comment type="function">
    <text evidence="4">Required for polymorphic O-glycosylation of the serine-rich repeat protein in this bacteria. A stabilizing protein that is part of the accessory SecA2/SecY2 system specifically required to export serine-rich repeat cell wall proteins usually encoded upstream in the same operon. The GtfA-GtfB complex adds GlcNAc from UDP-GlcNAc to the substrate protein, attaching the first sugar residue. Stabilizes the glycosylation activity of GtfA. Has no N-acetylglucosaminyl transferase activity on its own.</text>
</comment>
<evidence type="ECO:0000256" key="2">
    <source>
        <dbReference type="ARBA" id="ARBA00022475"/>
    </source>
</evidence>
<evidence type="ECO:0000313" key="6">
    <source>
        <dbReference type="Proteomes" id="UP000051054"/>
    </source>
</evidence>
<dbReference type="NCBIfam" id="TIGR02919">
    <property type="entry name" value="accessory Sec system glycosylation chaperone GtfB"/>
    <property type="match status" value="1"/>
</dbReference>
<gene>
    <name evidence="4" type="primary">gtfB</name>
    <name evidence="5" type="ORF">FC40_GL001455</name>
</gene>
<dbReference type="AlphaFoldDB" id="A0A0R1WNZ4"/>
<dbReference type="UniPathway" id="UPA00378"/>
<proteinExistence type="inferred from homology"/>
<dbReference type="GO" id="GO:0031647">
    <property type="term" value="P:regulation of protein stability"/>
    <property type="evidence" value="ECO:0007669"/>
    <property type="project" value="UniProtKB-UniRule"/>
</dbReference>
<evidence type="ECO:0000256" key="4">
    <source>
        <dbReference type="HAMAP-Rule" id="MF_01473"/>
    </source>
</evidence>
<comment type="similarity">
    <text evidence="4">Belongs to the GtfB family.</text>
</comment>
<protein>
    <recommendedName>
        <fullName evidence="4">UDP-N-acetylglucosamine--peptide N-acetylglucosaminyltransferase stabilizing protein GtfB</fullName>
    </recommendedName>
    <alternativeName>
        <fullName evidence="4">Glycosyltransferase stabilizing protein GtfB</fullName>
    </alternativeName>
</protein>
<dbReference type="OrthoDB" id="2136618at2"/>
<dbReference type="RefSeq" id="WP_025021747.1">
    <property type="nucleotide sequence ID" value="NZ_AZGD01000037.1"/>
</dbReference>
<dbReference type="eggNOG" id="COG0438">
    <property type="taxonomic scope" value="Bacteria"/>
</dbReference>
<evidence type="ECO:0000256" key="1">
    <source>
        <dbReference type="ARBA" id="ARBA00004922"/>
    </source>
</evidence>
<keyword evidence="3 4" id="KW-0472">Membrane</keyword>
<comment type="subcellular location">
    <subcellularLocation>
        <location evidence="4">Cell membrane</location>
        <topology evidence="4">Peripheral membrane protein</topology>
    </subcellularLocation>
</comment>
<sequence>MINIFQKLDIETYDLLNSLNTAGYKNPTVLLEYDGTTRDDIESPFSYYLGKDKGRKRGRYFNEIVVPHYSEIKGNNRSAEIYDEDRKTADVEYFAPKHRRIVKNVKWLDLKGRIRSIDHYNDYGRKFAETIVNADGKSVIKTYFDIEGKEKIIENFVTGDITLYEGTKIKNFSNLQDFTINYIYERGYNLDRIFYNSLSTPFFITLKLNQKEKNGNVLFWQEPINGNIPGNMNIILNENRSNTGKIVMQSKVAYANAKVLWPKDKLNMLEYLGNIYIHPRMNNMRKEALILTNSDQIVHLKEIVEALPEVQFNIGAITEMSDKLMNFGRYKNVSLYPNIETKDTRRLVENSDIYLDINRANEILDAIRGAFENNMLILGFDTMQHDKKFIAPENTYAEDQVDMMIGKIKEALDDVDKMEEYIGYQRVFAGDETSERYQKIVG</sequence>
<dbReference type="HAMAP" id="MF_01473">
    <property type="entry name" value="GtfB"/>
    <property type="match status" value="1"/>
</dbReference>
<dbReference type="PATRIC" id="fig|1423755.3.peg.1544"/>
<evidence type="ECO:0000256" key="3">
    <source>
        <dbReference type="ARBA" id="ARBA00023136"/>
    </source>
</evidence>